<dbReference type="Proteomes" id="UP001314170">
    <property type="component" value="Unassembled WGS sequence"/>
</dbReference>
<organism evidence="1 2">
    <name type="scientific">Dovyalis caffra</name>
    <dbReference type="NCBI Taxonomy" id="77055"/>
    <lineage>
        <taxon>Eukaryota</taxon>
        <taxon>Viridiplantae</taxon>
        <taxon>Streptophyta</taxon>
        <taxon>Embryophyta</taxon>
        <taxon>Tracheophyta</taxon>
        <taxon>Spermatophyta</taxon>
        <taxon>Magnoliopsida</taxon>
        <taxon>eudicotyledons</taxon>
        <taxon>Gunneridae</taxon>
        <taxon>Pentapetalae</taxon>
        <taxon>rosids</taxon>
        <taxon>fabids</taxon>
        <taxon>Malpighiales</taxon>
        <taxon>Salicaceae</taxon>
        <taxon>Flacourtieae</taxon>
        <taxon>Dovyalis</taxon>
    </lineage>
</organism>
<comment type="caution">
    <text evidence="1">The sequence shown here is derived from an EMBL/GenBank/DDBJ whole genome shotgun (WGS) entry which is preliminary data.</text>
</comment>
<proteinExistence type="predicted"/>
<feature type="non-terminal residue" evidence="1">
    <location>
        <position position="62"/>
    </location>
</feature>
<accession>A0AAV1SQR7</accession>
<sequence length="62" mass="6985">MWRGWRWLSPSRLAPLPSLVKAERHEHEEVTTSAPTNTFLGVYVPLSLAKVSEDDAPPTLNE</sequence>
<name>A0AAV1SQR7_9ROSI</name>
<evidence type="ECO:0000313" key="1">
    <source>
        <dbReference type="EMBL" id="CAK7356345.1"/>
    </source>
</evidence>
<gene>
    <name evidence="1" type="ORF">DCAF_LOCUS26616</name>
</gene>
<evidence type="ECO:0000313" key="2">
    <source>
        <dbReference type="Proteomes" id="UP001314170"/>
    </source>
</evidence>
<dbReference type="EMBL" id="CAWUPB010001197">
    <property type="protein sequence ID" value="CAK7356345.1"/>
    <property type="molecule type" value="Genomic_DNA"/>
</dbReference>
<reference evidence="1 2" key="1">
    <citation type="submission" date="2024-01" db="EMBL/GenBank/DDBJ databases">
        <authorList>
            <person name="Waweru B."/>
        </authorList>
    </citation>
    <scope>NUCLEOTIDE SEQUENCE [LARGE SCALE GENOMIC DNA]</scope>
</reference>
<keyword evidence="2" id="KW-1185">Reference proteome</keyword>
<protein>
    <submittedName>
        <fullName evidence="1">Uncharacterized protein</fullName>
    </submittedName>
</protein>
<dbReference type="AlphaFoldDB" id="A0AAV1SQR7"/>